<sequence length="63" mass="6668">MEAAAQTILSNSGLLLSEEYRLLSGVGGEVAELRDDMATMNALLRMQPRLTTAPPWTTSSGSG</sequence>
<dbReference type="OrthoDB" id="679826at2759"/>
<dbReference type="EMBL" id="CAJGYO010000003">
    <property type="protein sequence ID" value="CAD6220965.1"/>
    <property type="molecule type" value="Genomic_DNA"/>
</dbReference>
<accession>A0A811NGV4</accession>
<dbReference type="Proteomes" id="UP000604825">
    <property type="component" value="Unassembled WGS sequence"/>
</dbReference>
<organism evidence="1 2">
    <name type="scientific">Miscanthus lutarioriparius</name>
    <dbReference type="NCBI Taxonomy" id="422564"/>
    <lineage>
        <taxon>Eukaryota</taxon>
        <taxon>Viridiplantae</taxon>
        <taxon>Streptophyta</taxon>
        <taxon>Embryophyta</taxon>
        <taxon>Tracheophyta</taxon>
        <taxon>Spermatophyta</taxon>
        <taxon>Magnoliopsida</taxon>
        <taxon>Liliopsida</taxon>
        <taxon>Poales</taxon>
        <taxon>Poaceae</taxon>
        <taxon>PACMAD clade</taxon>
        <taxon>Panicoideae</taxon>
        <taxon>Andropogonodae</taxon>
        <taxon>Andropogoneae</taxon>
        <taxon>Saccharinae</taxon>
        <taxon>Miscanthus</taxon>
    </lineage>
</organism>
<keyword evidence="2" id="KW-1185">Reference proteome</keyword>
<proteinExistence type="predicted"/>
<comment type="caution">
    <text evidence="1">The sequence shown here is derived from an EMBL/GenBank/DDBJ whole genome shotgun (WGS) entry which is preliminary data.</text>
</comment>
<gene>
    <name evidence="1" type="ORF">NCGR_LOCUS14374</name>
</gene>
<evidence type="ECO:0000313" key="1">
    <source>
        <dbReference type="EMBL" id="CAD6220965.1"/>
    </source>
</evidence>
<protein>
    <submittedName>
        <fullName evidence="1">Uncharacterized protein</fullName>
    </submittedName>
</protein>
<dbReference type="Gene3D" id="1.20.5.4130">
    <property type="match status" value="1"/>
</dbReference>
<evidence type="ECO:0000313" key="2">
    <source>
        <dbReference type="Proteomes" id="UP000604825"/>
    </source>
</evidence>
<reference evidence="1" key="1">
    <citation type="submission" date="2020-10" db="EMBL/GenBank/DDBJ databases">
        <authorList>
            <person name="Han B."/>
            <person name="Lu T."/>
            <person name="Zhao Q."/>
            <person name="Huang X."/>
            <person name="Zhao Y."/>
        </authorList>
    </citation>
    <scope>NUCLEOTIDE SEQUENCE</scope>
</reference>
<name>A0A811NGV4_9POAL</name>
<dbReference type="AlphaFoldDB" id="A0A811NGV4"/>